<gene>
    <name evidence="3" type="ORF">AMK59_6532</name>
</gene>
<feature type="domain" description="EGF-like" evidence="2">
    <location>
        <begin position="200"/>
        <end position="239"/>
    </location>
</feature>
<dbReference type="SUPFAM" id="SSF57196">
    <property type="entry name" value="EGF/Laminin"/>
    <property type="match status" value="1"/>
</dbReference>
<dbReference type="AlphaFoldDB" id="A0A0T6AYM6"/>
<protein>
    <submittedName>
        <fullName evidence="3">EGF domain-containing protein</fullName>
    </submittedName>
</protein>
<keyword evidence="1" id="KW-1015">Disulfide bond</keyword>
<dbReference type="OrthoDB" id="4405280at2759"/>
<dbReference type="Proteomes" id="UP000051574">
    <property type="component" value="Unassembled WGS sequence"/>
</dbReference>
<keyword evidence="4" id="KW-1185">Reference proteome</keyword>
<dbReference type="PANTHER" id="PTHR22963">
    <property type="entry name" value="ENDOGLIN-RELATED"/>
    <property type="match status" value="1"/>
</dbReference>
<dbReference type="PANTHER" id="PTHR22963:SF39">
    <property type="entry name" value="DUMPY"/>
    <property type="match status" value="1"/>
</dbReference>
<feature type="domain" description="EGF-like" evidence="2">
    <location>
        <begin position="94"/>
        <end position="132"/>
    </location>
</feature>
<comment type="caution">
    <text evidence="3">The sequence shown here is derived from an EMBL/GenBank/DDBJ whole genome shotgun (WGS) entry which is preliminary data.</text>
</comment>
<feature type="domain" description="EGF-like" evidence="2">
    <location>
        <begin position="48"/>
        <end position="85"/>
    </location>
</feature>
<accession>A0A0T6AYM6</accession>
<dbReference type="InterPro" id="IPR000742">
    <property type="entry name" value="EGF"/>
</dbReference>
<dbReference type="Pfam" id="PF21164">
    <property type="entry name" value="Dumpy_DPY"/>
    <property type="match status" value="3"/>
</dbReference>
<dbReference type="EMBL" id="LJIG01022552">
    <property type="protein sequence ID" value="KRT79965.1"/>
    <property type="molecule type" value="Genomic_DNA"/>
</dbReference>
<evidence type="ECO:0000259" key="2">
    <source>
        <dbReference type="PROSITE" id="PS50026"/>
    </source>
</evidence>
<dbReference type="InterPro" id="IPR009030">
    <property type="entry name" value="Growth_fac_rcpt_cys_sf"/>
</dbReference>
<comment type="caution">
    <text evidence="1">Lacks conserved residue(s) required for the propagation of feature annotation.</text>
</comment>
<dbReference type="PROSITE" id="PS50026">
    <property type="entry name" value="EGF_3"/>
    <property type="match status" value="4"/>
</dbReference>
<reference evidence="3 4" key="1">
    <citation type="submission" date="2015-09" db="EMBL/GenBank/DDBJ databases">
        <title>Draft genome of the scarab beetle Oryctes borbonicus.</title>
        <authorList>
            <person name="Meyer J.M."/>
            <person name="Markov G.V."/>
            <person name="Baskaran P."/>
            <person name="Herrmann M."/>
            <person name="Sommer R.J."/>
            <person name="Roedelsperger C."/>
        </authorList>
    </citation>
    <scope>NUCLEOTIDE SEQUENCE [LARGE SCALE GENOMIC DNA]</scope>
    <source>
        <strain evidence="3">OB123</strain>
        <tissue evidence="3">Whole animal</tissue>
    </source>
</reference>
<evidence type="ECO:0000313" key="3">
    <source>
        <dbReference type="EMBL" id="KRT79965.1"/>
    </source>
</evidence>
<feature type="non-terminal residue" evidence="3">
    <location>
        <position position="297"/>
    </location>
</feature>
<evidence type="ECO:0000256" key="1">
    <source>
        <dbReference type="PROSITE-ProRule" id="PRU00076"/>
    </source>
</evidence>
<dbReference type="SUPFAM" id="SSF90148">
    <property type="entry name" value="DPY module"/>
    <property type="match status" value="3"/>
</dbReference>
<organism evidence="3 4">
    <name type="scientific">Oryctes borbonicus</name>
    <dbReference type="NCBI Taxonomy" id="1629725"/>
    <lineage>
        <taxon>Eukaryota</taxon>
        <taxon>Metazoa</taxon>
        <taxon>Ecdysozoa</taxon>
        <taxon>Arthropoda</taxon>
        <taxon>Hexapoda</taxon>
        <taxon>Insecta</taxon>
        <taxon>Pterygota</taxon>
        <taxon>Neoptera</taxon>
        <taxon>Endopterygota</taxon>
        <taxon>Coleoptera</taxon>
        <taxon>Polyphaga</taxon>
        <taxon>Scarabaeiformia</taxon>
        <taxon>Scarabaeidae</taxon>
        <taxon>Dynastinae</taxon>
        <taxon>Oryctes</taxon>
    </lineage>
</organism>
<feature type="domain" description="EGF-like" evidence="2">
    <location>
        <begin position="153"/>
        <end position="190"/>
    </location>
</feature>
<dbReference type="SMART" id="SM00181">
    <property type="entry name" value="EGF"/>
    <property type="match status" value="6"/>
</dbReference>
<keyword evidence="1" id="KW-0245">EGF-like domain</keyword>
<name>A0A0T6AYM6_9SCAR</name>
<proteinExistence type="predicted"/>
<feature type="non-terminal residue" evidence="3">
    <location>
        <position position="1"/>
    </location>
</feature>
<dbReference type="PROSITE" id="PS01186">
    <property type="entry name" value="EGF_2"/>
    <property type="match status" value="2"/>
</dbReference>
<feature type="disulfide bond" evidence="1">
    <location>
        <begin position="51"/>
        <end position="61"/>
    </location>
</feature>
<evidence type="ECO:0000313" key="4">
    <source>
        <dbReference type="Proteomes" id="UP000051574"/>
    </source>
</evidence>
<sequence length="297" mass="31415">NSQCREINGQAVCSCVPGFIGTPPMCRPECVTSSECNLDKACVNQKCIDPCPGTCGIGAKCLVVNHNPICSCPPSYTGDPFIRCLLQEVIVTPPSNPCEPSPCGPNSQCKVSGESPSCSCLSEFIGTPPYCKPECISNSECPINLACINQKCKDPCTGICGQNAECRVISHTPNCVCLSGYVGNPFIQCSLSQPPPIYDQINPCVPSPCGSNAVCKERNGAGSCICLEDYIGNPYEDCRPECTLNSDCPSDKACIRNKCKNPCPGTCGLNAHCQVINHKPSCICSPGYTGDPFRSCA</sequence>
<feature type="disulfide bond" evidence="1">
    <location>
        <begin position="156"/>
        <end position="166"/>
    </location>
</feature>
<dbReference type="SUPFAM" id="SSF57184">
    <property type="entry name" value="Growth factor receptor domain"/>
    <property type="match status" value="1"/>
</dbReference>
<dbReference type="InterPro" id="IPR048407">
    <property type="entry name" value="Dumpy_DPY"/>
</dbReference>